<keyword evidence="5" id="KW-0239">DNA-directed DNA polymerase</keyword>
<comment type="caution">
    <text evidence="10">The sequence shown here is derived from an EMBL/GenBank/DDBJ whole genome shotgun (WGS) entry which is preliminary data.</text>
</comment>
<reference evidence="11" key="1">
    <citation type="journal article" date="2019" name="Int. J. Syst. Evol. Microbiol.">
        <title>The Global Catalogue of Microorganisms (GCM) 10K type strain sequencing project: providing services to taxonomists for standard genome sequencing and annotation.</title>
        <authorList>
            <consortium name="The Broad Institute Genomics Platform"/>
            <consortium name="The Broad Institute Genome Sequencing Center for Infectious Disease"/>
            <person name="Wu L."/>
            <person name="Ma J."/>
        </authorList>
    </citation>
    <scope>NUCLEOTIDE SEQUENCE [LARGE SCALE GENOMIC DNA]</scope>
    <source>
        <strain evidence="11">JCM 30331</strain>
    </source>
</reference>
<dbReference type="InterPro" id="IPR012337">
    <property type="entry name" value="RNaseH-like_sf"/>
</dbReference>
<dbReference type="EC" id="2.7.7.7" evidence="2"/>
<evidence type="ECO:0000256" key="1">
    <source>
        <dbReference type="ARBA" id="ARBA00005755"/>
    </source>
</evidence>
<dbReference type="InterPro" id="IPR050240">
    <property type="entry name" value="DNA_pol_type-B"/>
</dbReference>
<evidence type="ECO:0000256" key="6">
    <source>
        <dbReference type="ARBA" id="ARBA00023125"/>
    </source>
</evidence>
<dbReference type="InterPro" id="IPR006172">
    <property type="entry name" value="DNA-dir_DNA_pol_B"/>
</dbReference>
<dbReference type="EMBL" id="BMPP01000025">
    <property type="protein sequence ID" value="GGK40995.1"/>
    <property type="molecule type" value="Genomic_DNA"/>
</dbReference>
<evidence type="ECO:0000313" key="10">
    <source>
        <dbReference type="EMBL" id="GGK40995.1"/>
    </source>
</evidence>
<dbReference type="PANTHER" id="PTHR10322">
    <property type="entry name" value="DNA POLYMERASE CATALYTIC SUBUNIT"/>
    <property type="match status" value="1"/>
</dbReference>
<evidence type="ECO:0000256" key="2">
    <source>
        <dbReference type="ARBA" id="ARBA00012417"/>
    </source>
</evidence>
<gene>
    <name evidence="10" type="ORF">GCM10008955_38490</name>
</gene>
<keyword evidence="6" id="KW-0238">DNA-binding</keyword>
<dbReference type="PANTHER" id="PTHR10322:SF23">
    <property type="entry name" value="DNA POLYMERASE DELTA CATALYTIC SUBUNIT"/>
    <property type="match status" value="1"/>
</dbReference>
<comment type="catalytic activity">
    <reaction evidence="7">
        <text>DNA(n) + a 2'-deoxyribonucleoside 5'-triphosphate = DNA(n+1) + diphosphate</text>
        <dbReference type="Rhea" id="RHEA:22508"/>
        <dbReference type="Rhea" id="RHEA-COMP:17339"/>
        <dbReference type="Rhea" id="RHEA-COMP:17340"/>
        <dbReference type="ChEBI" id="CHEBI:33019"/>
        <dbReference type="ChEBI" id="CHEBI:61560"/>
        <dbReference type="ChEBI" id="CHEBI:173112"/>
        <dbReference type="EC" id="2.7.7.7"/>
    </reaction>
</comment>
<evidence type="ECO:0000259" key="8">
    <source>
        <dbReference type="Pfam" id="PF00136"/>
    </source>
</evidence>
<proteinExistence type="inferred from homology"/>
<evidence type="ECO:0000256" key="4">
    <source>
        <dbReference type="ARBA" id="ARBA00022695"/>
    </source>
</evidence>
<dbReference type="InterPro" id="IPR006134">
    <property type="entry name" value="DNA-dir_DNA_pol_B_multi_dom"/>
</dbReference>
<dbReference type="Pfam" id="PF03104">
    <property type="entry name" value="DNA_pol_B_exo1"/>
    <property type="match status" value="1"/>
</dbReference>
<dbReference type="SUPFAM" id="SSF56672">
    <property type="entry name" value="DNA/RNA polymerases"/>
    <property type="match status" value="1"/>
</dbReference>
<keyword evidence="3" id="KW-0808">Transferase</keyword>
<dbReference type="SMART" id="SM00486">
    <property type="entry name" value="POLBc"/>
    <property type="match status" value="1"/>
</dbReference>
<evidence type="ECO:0000256" key="3">
    <source>
        <dbReference type="ARBA" id="ARBA00022679"/>
    </source>
</evidence>
<dbReference type="SUPFAM" id="SSF53098">
    <property type="entry name" value="Ribonuclease H-like"/>
    <property type="match status" value="1"/>
</dbReference>
<keyword evidence="4" id="KW-0548">Nucleotidyltransferase</keyword>
<name>A0ABQ2F4G2_9DEIO</name>
<evidence type="ECO:0000256" key="5">
    <source>
        <dbReference type="ARBA" id="ARBA00022932"/>
    </source>
</evidence>
<accession>A0ABQ2F4G2</accession>
<sequence>MSEIPDPILSGHDPTPGIVSVHAHLSGQVLVWRRTPDGVLQERNTFRPWVYARHLDDVHHLGSGLSTDDPTAPLYVECLDGPPGSYRYLLSARDGRALHQAILQGARRRKAPANRIQDLGYIAPGVTEQYLMATGRTYFKGLQYDDLHRLQFDLETTSLTPDSGRIFMVAVRDTAGLRTLLEARRPAQEADMIRALVQLVQERNPDVIENHNIHRFDLPFLHHRAQLHGISLNFGRAGGTPEIWQVSDGSRQQWVCSGREIMDTLDAVRRLGLPSAGLKAVSQHFGLAPEGRVYLEGAAIVDTYRDNPKTVRLYAHQDVEEVEALSRRVLASSFALARMAPRPFHRLPTAGPATGVLEPMLIRTYLKQRAALPARESLAEEPHRGGAVHLFVEGIIGNVVKADVASMYPSLIRTERIGPERDRLGVFLHLLDRLTALRLEHKAAARRGEAGEHDAMQSAMKLIVNAGYGYLGAGRLSLFADRAAADRVTRRGREVLAMVLRGLEQRGVTLIEADTDGVYFATPAAWTEEQERALISEVGAMLPTGVTLEFDGRAQAMLSHEIKNYALLRYDGTVDVSGAAFASSRSETYGRDFLQRALTCLLEGDVPGVNRAYQDTLTALESRQLVNKDVARRVRMTRSLESYRLSRQARKDSVYEALLASGYAWQVGERIYVYHRAAQGVRLLEDPQGCDYDVRHYAAQLLTGYASRLRKAFRPEDFTQVFAQGHQPGLFDLPLSSIRTTWRSVSAPDHRTDVAPMGTPPA</sequence>
<dbReference type="InterPro" id="IPR006133">
    <property type="entry name" value="DNA-dir_DNA_pol_B_exonuc"/>
</dbReference>
<protein>
    <recommendedName>
        <fullName evidence="2">DNA-directed DNA polymerase</fullName>
        <ecNumber evidence="2">2.7.7.7</ecNumber>
    </recommendedName>
</protein>
<dbReference type="Pfam" id="PF00136">
    <property type="entry name" value="DNA_pol_B"/>
    <property type="match status" value="1"/>
</dbReference>
<evidence type="ECO:0000256" key="7">
    <source>
        <dbReference type="ARBA" id="ARBA00049244"/>
    </source>
</evidence>
<dbReference type="InterPro" id="IPR043502">
    <property type="entry name" value="DNA/RNA_pol_sf"/>
</dbReference>
<evidence type="ECO:0000313" key="11">
    <source>
        <dbReference type="Proteomes" id="UP000647587"/>
    </source>
</evidence>
<dbReference type="Gene3D" id="3.90.1600.10">
    <property type="entry name" value="Palm domain of DNA polymerase"/>
    <property type="match status" value="1"/>
</dbReference>
<dbReference type="RefSeq" id="WP_189011699.1">
    <property type="nucleotide sequence ID" value="NZ_BMPP01000025.1"/>
</dbReference>
<feature type="domain" description="DNA-directed DNA polymerase family B exonuclease" evidence="9">
    <location>
        <begin position="187"/>
        <end position="281"/>
    </location>
</feature>
<evidence type="ECO:0000259" key="9">
    <source>
        <dbReference type="Pfam" id="PF03104"/>
    </source>
</evidence>
<dbReference type="InterPro" id="IPR023211">
    <property type="entry name" value="DNA_pol_palm_dom_sf"/>
</dbReference>
<dbReference type="Proteomes" id="UP000647587">
    <property type="component" value="Unassembled WGS sequence"/>
</dbReference>
<feature type="domain" description="DNA-directed DNA polymerase family B multifunctional" evidence="8">
    <location>
        <begin position="424"/>
        <end position="617"/>
    </location>
</feature>
<comment type="similarity">
    <text evidence="1">Belongs to the DNA polymerase type-B family.</text>
</comment>
<dbReference type="Gene3D" id="3.30.420.10">
    <property type="entry name" value="Ribonuclease H-like superfamily/Ribonuclease H"/>
    <property type="match status" value="1"/>
</dbReference>
<keyword evidence="11" id="KW-1185">Reference proteome</keyword>
<organism evidence="10 11">
    <name type="scientific">Deinococcus malanensis</name>
    <dbReference type="NCBI Taxonomy" id="1706855"/>
    <lineage>
        <taxon>Bacteria</taxon>
        <taxon>Thermotogati</taxon>
        <taxon>Deinococcota</taxon>
        <taxon>Deinococci</taxon>
        <taxon>Deinococcales</taxon>
        <taxon>Deinococcaceae</taxon>
        <taxon>Deinococcus</taxon>
    </lineage>
</organism>
<dbReference type="InterPro" id="IPR036397">
    <property type="entry name" value="RNaseH_sf"/>
</dbReference>